<protein>
    <recommendedName>
        <fullName evidence="1">Stage 0 sporulation protein A homolog</fullName>
    </recommendedName>
</protein>
<dbReference type="InterPro" id="IPR029787">
    <property type="entry name" value="Nucleotide_cyclase"/>
</dbReference>
<evidence type="ECO:0000313" key="8">
    <source>
        <dbReference type="Proteomes" id="UP000437824"/>
    </source>
</evidence>
<dbReference type="CDD" id="cd00077">
    <property type="entry name" value="HDc"/>
    <property type="match status" value="1"/>
</dbReference>
<gene>
    <name evidence="7" type="ORF">GKZ57_06780</name>
</gene>
<organism evidence="7 8">
    <name type="scientific">Blautia luti DSM 14534 = JCM 17040</name>
    <dbReference type="NCBI Taxonomy" id="649762"/>
    <lineage>
        <taxon>Bacteria</taxon>
        <taxon>Bacillati</taxon>
        <taxon>Bacillota</taxon>
        <taxon>Clostridia</taxon>
        <taxon>Lachnospirales</taxon>
        <taxon>Lachnospiraceae</taxon>
        <taxon>Blautia</taxon>
    </lineage>
</organism>
<dbReference type="SUPFAM" id="SSF55073">
    <property type="entry name" value="Nucleotide cyclase"/>
    <property type="match status" value="1"/>
</dbReference>
<dbReference type="Gene3D" id="3.30.70.270">
    <property type="match status" value="1"/>
</dbReference>
<evidence type="ECO:0000259" key="4">
    <source>
        <dbReference type="PROSITE" id="PS50110"/>
    </source>
</evidence>
<evidence type="ECO:0000259" key="6">
    <source>
        <dbReference type="PROSITE" id="PS51832"/>
    </source>
</evidence>
<dbReference type="InterPro" id="IPR052020">
    <property type="entry name" value="Cyclic_di-GMP/3'3'-cGAMP_PDE"/>
</dbReference>
<dbReference type="NCBIfam" id="TIGR00254">
    <property type="entry name" value="GGDEF"/>
    <property type="match status" value="1"/>
</dbReference>
<sequence>MYQKVKREKKNLSKDINRILIADDSEMNRAMLAEMLGKEYEILEAVNGEEAIAMLHQYEGGISLIMLDIMMPVMDGFEVLAFMNKNHWIEEVPVIMISSENSAEYVEKAYELGVTDYINKPYNALIVYRRVRNTIMLYARQRKLAGMVRDQIYEKEKNESLMINILSHIVEFRNGESGLHVLHINTITGLLLDSLVQKTDKYNLSWTDRSLITTASALHDIGKIGIDDKILNKPGRLTAEEFEIMKTHSMIGASMLENLEQYKDEPLVKFAYQICRWHHERYDGKGYPDGLKGEEIPISAQVVSMADVYDALTSERVYKKAFSHEKAMEMILAGECGTFNPLLLECLEELQDEIQEQLKEKSPGEMNKRQTQHIAEEVLQTQEISASERTRRLLEYERMKYHFFVSMSKEMRFEYSVSPAMLTFTKWASRTLGVKEINLTPDDNEELMTVIGRENMKRFDQLMRKTSVDKPIIETDVEMNISGKMHTYHVITRVVWSEDEVPEYMGCIGKIIDIYEDHKDHTSDINDIMGVDIVTGVYTQYCAKKKIQELLEVYPDKKFILMLIDLDSFSNANREYGHLFGDQVLRYVGDVIRKNVDTHAVEARAGGDEFLVFQEYTESSEEMLRTLSRNLNGFYRDFSISVSIGAARTEKYGMDYESLFQYADQALSAAKKSGTGDFRFYDESMAEMFSAISPID</sequence>
<evidence type="ECO:0000256" key="3">
    <source>
        <dbReference type="PROSITE-ProRule" id="PRU00169"/>
    </source>
</evidence>
<evidence type="ECO:0000256" key="1">
    <source>
        <dbReference type="ARBA" id="ARBA00018672"/>
    </source>
</evidence>
<dbReference type="InterPro" id="IPR011006">
    <property type="entry name" value="CheY-like_superfamily"/>
</dbReference>
<evidence type="ECO:0000313" key="7">
    <source>
        <dbReference type="EMBL" id="MTD60984.1"/>
    </source>
</evidence>
<feature type="domain" description="HD-GYP" evidence="6">
    <location>
        <begin position="155"/>
        <end position="363"/>
    </location>
</feature>
<dbReference type="InterPro" id="IPR001789">
    <property type="entry name" value="Sig_transdc_resp-reg_receiver"/>
</dbReference>
<feature type="domain" description="GGDEF" evidence="5">
    <location>
        <begin position="557"/>
        <end position="683"/>
    </location>
</feature>
<dbReference type="InterPro" id="IPR037522">
    <property type="entry name" value="HD_GYP_dom"/>
</dbReference>
<dbReference type="PANTHER" id="PTHR45228">
    <property type="entry name" value="CYCLIC DI-GMP PHOSPHODIESTERASE TM_0186-RELATED"/>
    <property type="match status" value="1"/>
</dbReference>
<feature type="domain" description="Response regulatory" evidence="4">
    <location>
        <begin position="18"/>
        <end position="135"/>
    </location>
</feature>
<comment type="caution">
    <text evidence="7">The sequence shown here is derived from an EMBL/GenBank/DDBJ whole genome shotgun (WGS) entry which is preliminary data.</text>
</comment>
<accession>A0A844GLT8</accession>
<dbReference type="SUPFAM" id="SSF109604">
    <property type="entry name" value="HD-domain/PDEase-like"/>
    <property type="match status" value="1"/>
</dbReference>
<dbReference type="EMBL" id="WMBC01000004">
    <property type="protein sequence ID" value="MTD60984.1"/>
    <property type="molecule type" value="Genomic_DNA"/>
</dbReference>
<dbReference type="PROSITE" id="PS51832">
    <property type="entry name" value="HD_GYP"/>
    <property type="match status" value="1"/>
</dbReference>
<dbReference type="Gene3D" id="3.40.50.2300">
    <property type="match status" value="1"/>
</dbReference>
<proteinExistence type="predicted"/>
<evidence type="ECO:0000256" key="2">
    <source>
        <dbReference type="ARBA" id="ARBA00024867"/>
    </source>
</evidence>
<reference evidence="7 8" key="1">
    <citation type="submission" date="2019-11" db="EMBL/GenBank/DDBJ databases">
        <title>Draft genome sequence of Blautia luti DSM 14534T, isolated from human stool.</title>
        <authorList>
            <person name="Ortiz R."/>
            <person name="Melis-Arcos F."/>
            <person name="Covarrubias P."/>
            <person name="Cardenas J.P."/>
            <person name="Perez-Donoso J."/>
            <person name="Almonacid D."/>
        </authorList>
    </citation>
    <scope>NUCLEOTIDE SEQUENCE [LARGE SCALE GENOMIC DNA]</scope>
    <source>
        <strain evidence="7 8">DSM 14534</strain>
    </source>
</reference>
<dbReference type="Pfam" id="PF00072">
    <property type="entry name" value="Response_reg"/>
    <property type="match status" value="1"/>
</dbReference>
<evidence type="ECO:0000259" key="5">
    <source>
        <dbReference type="PROSITE" id="PS50887"/>
    </source>
</evidence>
<dbReference type="InterPro" id="IPR000160">
    <property type="entry name" value="GGDEF_dom"/>
</dbReference>
<dbReference type="SUPFAM" id="SSF52172">
    <property type="entry name" value="CheY-like"/>
    <property type="match status" value="1"/>
</dbReference>
<dbReference type="PROSITE" id="PS50110">
    <property type="entry name" value="RESPONSE_REGULATORY"/>
    <property type="match status" value="1"/>
</dbReference>
<dbReference type="AlphaFoldDB" id="A0A844GLT8"/>
<comment type="function">
    <text evidence="2">May play the central regulatory role in sporulation. It may be an element of the effector pathway responsible for the activation of sporulation genes in response to nutritional stress. Spo0A may act in concert with spo0H (a sigma factor) to control the expression of some genes that are critical to the sporulation process.</text>
</comment>
<dbReference type="SMART" id="SM00267">
    <property type="entry name" value="GGDEF"/>
    <property type="match status" value="1"/>
</dbReference>
<dbReference type="GO" id="GO:0000160">
    <property type="term" value="P:phosphorelay signal transduction system"/>
    <property type="evidence" value="ECO:0007669"/>
    <property type="project" value="InterPro"/>
</dbReference>
<name>A0A844GLT8_9FIRM</name>
<dbReference type="CDD" id="cd01949">
    <property type="entry name" value="GGDEF"/>
    <property type="match status" value="1"/>
</dbReference>
<dbReference type="Gene3D" id="1.10.3210.10">
    <property type="entry name" value="Hypothetical protein af1432"/>
    <property type="match status" value="1"/>
</dbReference>
<dbReference type="Pfam" id="PF13487">
    <property type="entry name" value="HD_5"/>
    <property type="match status" value="1"/>
</dbReference>
<dbReference type="InterPro" id="IPR003607">
    <property type="entry name" value="HD/PDEase_dom"/>
</dbReference>
<dbReference type="Pfam" id="PF00990">
    <property type="entry name" value="GGDEF"/>
    <property type="match status" value="1"/>
</dbReference>
<dbReference type="InterPro" id="IPR043128">
    <property type="entry name" value="Rev_trsase/Diguanyl_cyclase"/>
</dbReference>
<feature type="modified residue" description="4-aspartylphosphate" evidence="3">
    <location>
        <position position="68"/>
    </location>
</feature>
<dbReference type="PROSITE" id="PS50887">
    <property type="entry name" value="GGDEF"/>
    <property type="match status" value="1"/>
</dbReference>
<dbReference type="SMART" id="SM00448">
    <property type="entry name" value="REC"/>
    <property type="match status" value="1"/>
</dbReference>
<dbReference type="Proteomes" id="UP000437824">
    <property type="component" value="Unassembled WGS sequence"/>
</dbReference>
<keyword evidence="3" id="KW-0597">Phosphoprotein</keyword>